<feature type="transmembrane region" description="Helical" evidence="1">
    <location>
        <begin position="49"/>
        <end position="69"/>
    </location>
</feature>
<dbReference type="Proteomes" id="UP000800303">
    <property type="component" value="Unassembled WGS sequence"/>
</dbReference>
<feature type="domain" description="DUF4179" evidence="2">
    <location>
        <begin position="43"/>
        <end position="132"/>
    </location>
</feature>
<dbReference type="Pfam" id="PF13786">
    <property type="entry name" value="DUF4179"/>
    <property type="match status" value="1"/>
</dbReference>
<dbReference type="RefSeq" id="WP_166277150.1">
    <property type="nucleotide sequence ID" value="NZ_JAAFGS010000007.1"/>
</dbReference>
<evidence type="ECO:0000256" key="1">
    <source>
        <dbReference type="SAM" id="Phobius"/>
    </source>
</evidence>
<dbReference type="InterPro" id="IPR025436">
    <property type="entry name" value="DUF4179"/>
</dbReference>
<keyword evidence="1" id="KW-0812">Transmembrane</keyword>
<dbReference type="Gene3D" id="2.60.40.1630">
    <property type="entry name" value="bacillus anthracis domain"/>
    <property type="match status" value="1"/>
</dbReference>
<gene>
    <name evidence="3" type="ORF">GYN08_18010</name>
</gene>
<proteinExistence type="predicted"/>
<evidence type="ECO:0000313" key="3">
    <source>
        <dbReference type="EMBL" id="NGZ77193.1"/>
    </source>
</evidence>
<evidence type="ECO:0000259" key="2">
    <source>
        <dbReference type="Pfam" id="PF13786"/>
    </source>
</evidence>
<sequence>MSIYDELNGMKLDPTEYGEEPLTAAERKKWERRVKGKLRGAGKKKRESGWGAAAAALLIAVAALAYSPAALAKLTWVSGLLENFGSAGGGAQADYSAYKTMVGETAENEYGQLTLNEVILDADRLLISSTFKPVEGFAFDYRTFLLAKVTIDGREDLQLTSGGQSLREEDGRYTVYGEVNLSEVPKRDPLRIKILYDTIDKSGVWNGERKAVARPWTFEIEASARELIADTKTIGIGREMTLRTGEEIRVEKAILSPVSTLVYYRVLNEDEYAEHEKPQMDALRMTNENGNAIPFIEGGSCEGEAYSGKGWHYARYPAIDPVKHRYTLTPFRYFDGGPHAVGDPFPLR</sequence>
<keyword evidence="1" id="KW-1133">Transmembrane helix</keyword>
<keyword evidence="4" id="KW-1185">Reference proteome</keyword>
<reference evidence="3 4" key="1">
    <citation type="submission" date="2020-01" db="EMBL/GenBank/DDBJ databases">
        <title>Polyphasic characterisation and genomic insights into a novel alkali tolerant bacterium VR-M41.</title>
        <authorList>
            <person name="Vemuluri V.R."/>
        </authorList>
    </citation>
    <scope>NUCLEOTIDE SEQUENCE [LARGE SCALE GENOMIC DNA]</scope>
    <source>
        <strain evidence="3 4">VR-M41</strain>
    </source>
</reference>
<name>A0ABX0FCA8_9BACL</name>
<keyword evidence="1" id="KW-0472">Membrane</keyword>
<organism evidence="3 4">
    <name type="scientific">Saccharibacillus alkalitolerans</name>
    <dbReference type="NCBI Taxonomy" id="2705290"/>
    <lineage>
        <taxon>Bacteria</taxon>
        <taxon>Bacillati</taxon>
        <taxon>Bacillota</taxon>
        <taxon>Bacilli</taxon>
        <taxon>Bacillales</taxon>
        <taxon>Paenibacillaceae</taxon>
        <taxon>Saccharibacillus</taxon>
    </lineage>
</organism>
<dbReference type="EMBL" id="JAAFGS010000007">
    <property type="protein sequence ID" value="NGZ77193.1"/>
    <property type="molecule type" value="Genomic_DNA"/>
</dbReference>
<evidence type="ECO:0000313" key="4">
    <source>
        <dbReference type="Proteomes" id="UP000800303"/>
    </source>
</evidence>
<protein>
    <submittedName>
        <fullName evidence="3">DUF4179 domain-containing protein</fullName>
    </submittedName>
</protein>
<accession>A0ABX0FCA8</accession>
<comment type="caution">
    <text evidence="3">The sequence shown here is derived from an EMBL/GenBank/DDBJ whole genome shotgun (WGS) entry which is preliminary data.</text>
</comment>